<keyword evidence="3" id="KW-1185">Reference proteome</keyword>
<proteinExistence type="predicted"/>
<reference evidence="2 3" key="1">
    <citation type="submission" date="2024-10" db="EMBL/GenBank/DDBJ databases">
        <title>The Natural Products Discovery Center: Release of the First 8490 Sequenced Strains for Exploring Actinobacteria Biosynthetic Diversity.</title>
        <authorList>
            <person name="Kalkreuter E."/>
            <person name="Kautsar S.A."/>
            <person name="Yang D."/>
            <person name="Bader C.D."/>
            <person name="Teijaro C.N."/>
            <person name="Fluegel L."/>
            <person name="Davis C.M."/>
            <person name="Simpson J.R."/>
            <person name="Lauterbach L."/>
            <person name="Steele A.D."/>
            <person name="Gui C."/>
            <person name="Meng S."/>
            <person name="Li G."/>
            <person name="Viehrig K."/>
            <person name="Ye F."/>
            <person name="Su P."/>
            <person name="Kiefer A.F."/>
            <person name="Nichols A."/>
            <person name="Cepeda A.J."/>
            <person name="Yan W."/>
            <person name="Fan B."/>
            <person name="Jiang Y."/>
            <person name="Adhikari A."/>
            <person name="Zheng C.-J."/>
            <person name="Schuster L."/>
            <person name="Cowan T.M."/>
            <person name="Smanski M.J."/>
            <person name="Chevrette M.G."/>
            <person name="De Carvalho L.P.S."/>
            <person name="Shen B."/>
        </authorList>
    </citation>
    <scope>NUCLEOTIDE SEQUENCE [LARGE SCALE GENOMIC DNA]</scope>
    <source>
        <strain evidence="2 3">NPDC003029</strain>
    </source>
</reference>
<dbReference type="Proteomes" id="UP001601976">
    <property type="component" value="Unassembled WGS sequence"/>
</dbReference>
<evidence type="ECO:0000313" key="2">
    <source>
        <dbReference type="EMBL" id="MFF3343168.1"/>
    </source>
</evidence>
<keyword evidence="1" id="KW-1133">Transmembrane helix</keyword>
<sequence length="102" mass="11664">MFDSIEETLMSPDLTPRRFPWKTRPVRPEPNIPQFQAVETTERRDKQVNMQLGAFVAFPVAGIVLIFRPSAAEAVLAGLLLALGATRHSWLQYRCYRHLRAV</sequence>
<feature type="transmembrane region" description="Helical" evidence="1">
    <location>
        <begin position="74"/>
        <end position="90"/>
    </location>
</feature>
<feature type="transmembrane region" description="Helical" evidence="1">
    <location>
        <begin position="52"/>
        <end position="68"/>
    </location>
</feature>
<accession>A0ABW6RNM2</accession>
<protein>
    <submittedName>
        <fullName evidence="2">Uncharacterized protein</fullName>
    </submittedName>
</protein>
<evidence type="ECO:0000313" key="3">
    <source>
        <dbReference type="Proteomes" id="UP001601976"/>
    </source>
</evidence>
<gene>
    <name evidence="2" type="ORF">ACFYWW_31445</name>
</gene>
<keyword evidence="1" id="KW-0472">Membrane</keyword>
<dbReference type="EMBL" id="JBIAPK010000013">
    <property type="protein sequence ID" value="MFF3343168.1"/>
    <property type="molecule type" value="Genomic_DNA"/>
</dbReference>
<evidence type="ECO:0000256" key="1">
    <source>
        <dbReference type="SAM" id="Phobius"/>
    </source>
</evidence>
<name>A0ABW6RNM2_9ACTN</name>
<comment type="caution">
    <text evidence="2">The sequence shown here is derived from an EMBL/GenBank/DDBJ whole genome shotgun (WGS) entry which is preliminary data.</text>
</comment>
<keyword evidence="1" id="KW-0812">Transmembrane</keyword>
<organism evidence="2 3">
    <name type="scientific">Streptomyces flavidovirens</name>
    <dbReference type="NCBI Taxonomy" id="67298"/>
    <lineage>
        <taxon>Bacteria</taxon>
        <taxon>Bacillati</taxon>
        <taxon>Actinomycetota</taxon>
        <taxon>Actinomycetes</taxon>
        <taxon>Kitasatosporales</taxon>
        <taxon>Streptomycetaceae</taxon>
        <taxon>Streptomyces</taxon>
    </lineage>
</organism>
<dbReference type="RefSeq" id="WP_387898622.1">
    <property type="nucleotide sequence ID" value="NZ_JBIAPK010000013.1"/>
</dbReference>